<dbReference type="SUPFAM" id="SSF48264">
    <property type="entry name" value="Cytochrome P450"/>
    <property type="match status" value="1"/>
</dbReference>
<evidence type="ECO:0000256" key="12">
    <source>
        <dbReference type="ARBA" id="ARBA00023136"/>
    </source>
</evidence>
<dbReference type="PANTHER" id="PTHR24292">
    <property type="entry name" value="CYTOCHROME P450"/>
    <property type="match status" value="1"/>
</dbReference>
<evidence type="ECO:0000256" key="14">
    <source>
        <dbReference type="RuleBase" id="RU000461"/>
    </source>
</evidence>
<evidence type="ECO:0000256" key="11">
    <source>
        <dbReference type="ARBA" id="ARBA00023033"/>
    </source>
</evidence>
<keyword evidence="10 13" id="KW-0408">Iron</keyword>
<dbReference type="GO" id="GO:0005789">
    <property type="term" value="C:endoplasmic reticulum membrane"/>
    <property type="evidence" value="ECO:0007669"/>
    <property type="project" value="UniProtKB-SubCell"/>
</dbReference>
<dbReference type="PROSITE" id="PS00086">
    <property type="entry name" value="CYTOCHROME_P450"/>
    <property type="match status" value="1"/>
</dbReference>
<feature type="binding site" description="axial binding residue" evidence="13">
    <location>
        <position position="460"/>
    </location>
    <ligand>
        <name>heme</name>
        <dbReference type="ChEBI" id="CHEBI:30413"/>
    </ligand>
    <ligandPart>
        <name>Fe</name>
        <dbReference type="ChEBI" id="CHEBI:18248"/>
    </ligandPart>
</feature>
<dbReference type="InterPro" id="IPR050476">
    <property type="entry name" value="Insect_CytP450_Detox"/>
</dbReference>
<sequence>MLSSLVAIVLVLLSYSIWRRLKLFRVLWKAGHVGPRGNIISGSYFEMKRHGCLILFEKWFKEYKSDTIGFYYGTQPFVISKNLDLAKQILIKDFQNFKNRANNSPLEAAHPMIGAHLLFTNDDRWERIRNFMTPSFSTVNLREMFTRLTKCMDVFMENLEVAPLNSIDVYPLIRRLTLDNIARAAFSVATNVQENPFGSPPKFQIAAERSIDLWGSHWLSPVALCLRPVGQFLFRKLRAMGLVEHPQDAMSNYMEQLTDLRNSSRKIPGGPQSETEWVDFMQNLINGARRETMDSRKFHRHLGFKLSRNEVVGNCLLFFLAAFETTSSALSFLIYSLAREPEIRARLRHNLQKSLEETGYELSYDFVMNHRYLDMVINEGLRLYPTANGFLGRATIRDYEYKGIKIPAGVDVLFPAFHIHRDPKNFPEPEKFDPERFSPDRKNQTPSLAYLPFGAGKRSCIGNRFALMQMKQLIARIVLKYDFHLVAEKHRGPLKLTDRAFVLIVPGEGIHVKLVPI</sequence>
<dbReference type="PRINTS" id="PR00463">
    <property type="entry name" value="EP450I"/>
</dbReference>
<evidence type="ECO:0000256" key="9">
    <source>
        <dbReference type="ARBA" id="ARBA00023002"/>
    </source>
</evidence>
<keyword evidence="8" id="KW-0492">Microsome</keyword>
<keyword evidence="12" id="KW-0472">Membrane</keyword>
<evidence type="ECO:0000256" key="6">
    <source>
        <dbReference type="ARBA" id="ARBA00022723"/>
    </source>
</evidence>
<protein>
    <submittedName>
        <fullName evidence="16">Cytochrome P450 3A9</fullName>
    </submittedName>
</protein>
<evidence type="ECO:0000256" key="1">
    <source>
        <dbReference type="ARBA" id="ARBA00001971"/>
    </source>
</evidence>
<evidence type="ECO:0000256" key="7">
    <source>
        <dbReference type="ARBA" id="ARBA00022824"/>
    </source>
</evidence>
<evidence type="ECO:0000256" key="4">
    <source>
        <dbReference type="ARBA" id="ARBA00010617"/>
    </source>
</evidence>
<gene>
    <name evidence="16" type="primary">LOC100908678</name>
</gene>
<dbReference type="GO" id="GO:0004497">
    <property type="term" value="F:monooxygenase activity"/>
    <property type="evidence" value="ECO:0007669"/>
    <property type="project" value="UniProtKB-KW"/>
</dbReference>
<evidence type="ECO:0000256" key="8">
    <source>
        <dbReference type="ARBA" id="ARBA00022848"/>
    </source>
</evidence>
<dbReference type="Proteomes" id="UP000694867">
    <property type="component" value="Unplaced"/>
</dbReference>
<dbReference type="InterPro" id="IPR017972">
    <property type="entry name" value="Cyt_P450_CS"/>
</dbReference>
<dbReference type="GO" id="GO:0005506">
    <property type="term" value="F:iron ion binding"/>
    <property type="evidence" value="ECO:0007669"/>
    <property type="project" value="InterPro"/>
</dbReference>
<dbReference type="KEGG" id="goe:100908678"/>
<dbReference type="InterPro" id="IPR036396">
    <property type="entry name" value="Cyt_P450_sf"/>
</dbReference>
<organism evidence="15 16">
    <name type="scientific">Galendromus occidentalis</name>
    <name type="common">western predatory mite</name>
    <dbReference type="NCBI Taxonomy" id="34638"/>
    <lineage>
        <taxon>Eukaryota</taxon>
        <taxon>Metazoa</taxon>
        <taxon>Ecdysozoa</taxon>
        <taxon>Arthropoda</taxon>
        <taxon>Chelicerata</taxon>
        <taxon>Arachnida</taxon>
        <taxon>Acari</taxon>
        <taxon>Parasitiformes</taxon>
        <taxon>Mesostigmata</taxon>
        <taxon>Gamasina</taxon>
        <taxon>Phytoseioidea</taxon>
        <taxon>Phytoseiidae</taxon>
        <taxon>Typhlodrominae</taxon>
        <taxon>Galendromus</taxon>
    </lineage>
</organism>
<comment type="similarity">
    <text evidence="4 14">Belongs to the cytochrome P450 family.</text>
</comment>
<keyword evidence="5 13" id="KW-0349">Heme</keyword>
<evidence type="ECO:0000256" key="2">
    <source>
        <dbReference type="ARBA" id="ARBA00004174"/>
    </source>
</evidence>
<accession>A0AAJ6QPF2</accession>
<keyword evidence="7" id="KW-0256">Endoplasmic reticulum</keyword>
<dbReference type="FunFam" id="1.10.630.10:FF:000182">
    <property type="entry name" value="Cytochrome P450 3A4"/>
    <property type="match status" value="1"/>
</dbReference>
<reference evidence="16" key="1">
    <citation type="submission" date="2025-08" db="UniProtKB">
        <authorList>
            <consortium name="RefSeq"/>
        </authorList>
    </citation>
    <scope>IDENTIFICATION</scope>
</reference>
<evidence type="ECO:0000256" key="10">
    <source>
        <dbReference type="ARBA" id="ARBA00023004"/>
    </source>
</evidence>
<dbReference type="Gene3D" id="1.10.630.10">
    <property type="entry name" value="Cytochrome P450"/>
    <property type="match status" value="1"/>
</dbReference>
<name>A0AAJ6QPF2_9ACAR</name>
<dbReference type="RefSeq" id="XP_003739531.2">
    <property type="nucleotide sequence ID" value="XM_003739483.2"/>
</dbReference>
<dbReference type="InterPro" id="IPR001128">
    <property type="entry name" value="Cyt_P450"/>
</dbReference>
<evidence type="ECO:0000313" key="16">
    <source>
        <dbReference type="RefSeq" id="XP_003739531.2"/>
    </source>
</evidence>
<evidence type="ECO:0000256" key="13">
    <source>
        <dbReference type="PIRSR" id="PIRSR602401-1"/>
    </source>
</evidence>
<dbReference type="PANTHER" id="PTHR24292:SF102">
    <property type="entry name" value="CYTOCHROME P450 FAMILY-RELATED"/>
    <property type="match status" value="1"/>
</dbReference>
<evidence type="ECO:0000313" key="15">
    <source>
        <dbReference type="Proteomes" id="UP000694867"/>
    </source>
</evidence>
<evidence type="ECO:0000256" key="5">
    <source>
        <dbReference type="ARBA" id="ARBA00022617"/>
    </source>
</evidence>
<evidence type="ECO:0000256" key="3">
    <source>
        <dbReference type="ARBA" id="ARBA00004406"/>
    </source>
</evidence>
<dbReference type="PRINTS" id="PR00385">
    <property type="entry name" value="P450"/>
</dbReference>
<keyword evidence="9 14" id="KW-0560">Oxidoreductase</keyword>
<keyword evidence="15" id="KW-1185">Reference proteome</keyword>
<comment type="subcellular location">
    <subcellularLocation>
        <location evidence="3">Endoplasmic reticulum membrane</location>
        <topology evidence="3">Peripheral membrane protein</topology>
    </subcellularLocation>
    <subcellularLocation>
        <location evidence="2">Microsome membrane</location>
        <topology evidence="2">Peripheral membrane protein</topology>
    </subcellularLocation>
</comment>
<keyword evidence="6 13" id="KW-0479">Metal-binding</keyword>
<dbReference type="GO" id="GO:0020037">
    <property type="term" value="F:heme binding"/>
    <property type="evidence" value="ECO:0007669"/>
    <property type="project" value="InterPro"/>
</dbReference>
<dbReference type="Pfam" id="PF00067">
    <property type="entry name" value="p450"/>
    <property type="match status" value="1"/>
</dbReference>
<keyword evidence="11 14" id="KW-0503">Monooxygenase</keyword>
<comment type="cofactor">
    <cofactor evidence="1 13">
        <name>heme</name>
        <dbReference type="ChEBI" id="CHEBI:30413"/>
    </cofactor>
</comment>
<dbReference type="GO" id="GO:0016705">
    <property type="term" value="F:oxidoreductase activity, acting on paired donors, with incorporation or reduction of molecular oxygen"/>
    <property type="evidence" value="ECO:0007669"/>
    <property type="project" value="InterPro"/>
</dbReference>
<dbReference type="GeneID" id="100908678"/>
<proteinExistence type="inferred from homology"/>
<dbReference type="AlphaFoldDB" id="A0AAJ6QPF2"/>
<dbReference type="InterPro" id="IPR002401">
    <property type="entry name" value="Cyt_P450_E_grp-I"/>
</dbReference>